<evidence type="ECO:0000313" key="14">
    <source>
        <dbReference type="EMBL" id="RBP61858.1"/>
    </source>
</evidence>
<protein>
    <recommendedName>
        <fullName evidence="11">8-oxo-dGTP diphosphatase</fullName>
        <ecNumber evidence="11">3.6.1.55</ecNumber>
    </recommendedName>
</protein>
<keyword evidence="3" id="KW-0515">Mutator protein</keyword>
<evidence type="ECO:0000256" key="2">
    <source>
        <dbReference type="ARBA" id="ARBA00005582"/>
    </source>
</evidence>
<dbReference type="OrthoDB" id="9810648at2"/>
<feature type="domain" description="Nudix hydrolase" evidence="13">
    <location>
        <begin position="2"/>
        <end position="131"/>
    </location>
</feature>
<keyword evidence="9" id="KW-0234">DNA repair</keyword>
<evidence type="ECO:0000256" key="10">
    <source>
        <dbReference type="ARBA" id="ARBA00035861"/>
    </source>
</evidence>
<dbReference type="GO" id="GO:0044716">
    <property type="term" value="F:8-oxo-GDP phosphatase activity"/>
    <property type="evidence" value="ECO:0007669"/>
    <property type="project" value="TreeGrafter"/>
</dbReference>
<evidence type="ECO:0000256" key="6">
    <source>
        <dbReference type="ARBA" id="ARBA00022763"/>
    </source>
</evidence>
<dbReference type="RefSeq" id="WP_113921132.1">
    <property type="nucleotide sequence ID" value="NZ_QNRX01000013.1"/>
</dbReference>
<keyword evidence="7 12" id="KW-0378">Hydrolase</keyword>
<accession>A0A366I2P8</accession>
<dbReference type="GO" id="GO:0044715">
    <property type="term" value="F:8-oxo-dGDP phosphatase activity"/>
    <property type="evidence" value="ECO:0007669"/>
    <property type="project" value="TreeGrafter"/>
</dbReference>
<dbReference type="CDD" id="cd03425">
    <property type="entry name" value="NUDIX_MutT_NudA_like"/>
    <property type="match status" value="1"/>
</dbReference>
<dbReference type="InterPro" id="IPR000086">
    <property type="entry name" value="NUDIX_hydrolase_dom"/>
</dbReference>
<comment type="caution">
    <text evidence="14">The sequence shown here is derived from an EMBL/GenBank/DDBJ whole genome shotgun (WGS) entry which is preliminary data.</text>
</comment>
<dbReference type="SUPFAM" id="SSF55811">
    <property type="entry name" value="Nudix"/>
    <property type="match status" value="1"/>
</dbReference>
<evidence type="ECO:0000256" key="12">
    <source>
        <dbReference type="RuleBase" id="RU003476"/>
    </source>
</evidence>
<dbReference type="InterPro" id="IPR015797">
    <property type="entry name" value="NUDIX_hydrolase-like_dom_sf"/>
</dbReference>
<dbReference type="InterPro" id="IPR020084">
    <property type="entry name" value="NUDIX_hydrolase_CS"/>
</dbReference>
<keyword evidence="4" id="KW-0235">DNA replication</keyword>
<dbReference type="EMBL" id="QNRX01000013">
    <property type="protein sequence ID" value="RBP61858.1"/>
    <property type="molecule type" value="Genomic_DNA"/>
</dbReference>
<evidence type="ECO:0000256" key="5">
    <source>
        <dbReference type="ARBA" id="ARBA00022723"/>
    </source>
</evidence>
<keyword evidence="15" id="KW-1185">Reference proteome</keyword>
<dbReference type="PANTHER" id="PTHR47707">
    <property type="entry name" value="8-OXO-DGTP DIPHOSPHATASE"/>
    <property type="match status" value="1"/>
</dbReference>
<reference evidence="14 15" key="1">
    <citation type="submission" date="2018-06" db="EMBL/GenBank/DDBJ databases">
        <title>Genomic Encyclopedia of Type Strains, Phase IV (KMG-IV): sequencing the most valuable type-strain genomes for metagenomic binning, comparative biology and taxonomic classification.</title>
        <authorList>
            <person name="Goeker M."/>
        </authorList>
    </citation>
    <scope>NUCLEOTIDE SEQUENCE [LARGE SCALE GENOMIC DNA]</scope>
    <source>
        <strain evidence="14 15">DSM 22112</strain>
    </source>
</reference>
<proteinExistence type="inferred from homology"/>
<dbReference type="AlphaFoldDB" id="A0A366I2P8"/>
<dbReference type="PRINTS" id="PR00502">
    <property type="entry name" value="NUDIXFAMILY"/>
</dbReference>
<dbReference type="GO" id="GO:0006281">
    <property type="term" value="P:DNA repair"/>
    <property type="evidence" value="ECO:0007669"/>
    <property type="project" value="UniProtKB-KW"/>
</dbReference>
<name>A0A366I2P8_9FIRM</name>
<evidence type="ECO:0000256" key="1">
    <source>
        <dbReference type="ARBA" id="ARBA00001946"/>
    </source>
</evidence>
<dbReference type="PROSITE" id="PS00893">
    <property type="entry name" value="NUDIX_BOX"/>
    <property type="match status" value="1"/>
</dbReference>
<dbReference type="Proteomes" id="UP000253490">
    <property type="component" value="Unassembled WGS sequence"/>
</dbReference>
<evidence type="ECO:0000256" key="8">
    <source>
        <dbReference type="ARBA" id="ARBA00022842"/>
    </source>
</evidence>
<keyword evidence="5" id="KW-0479">Metal-binding</keyword>
<evidence type="ECO:0000256" key="11">
    <source>
        <dbReference type="ARBA" id="ARBA00038905"/>
    </source>
</evidence>
<organism evidence="14 15">
    <name type="scientific">Alkalibaculum bacchi</name>
    <dbReference type="NCBI Taxonomy" id="645887"/>
    <lineage>
        <taxon>Bacteria</taxon>
        <taxon>Bacillati</taxon>
        <taxon>Bacillota</taxon>
        <taxon>Clostridia</taxon>
        <taxon>Eubacteriales</taxon>
        <taxon>Eubacteriaceae</taxon>
        <taxon>Alkalibaculum</taxon>
    </lineage>
</organism>
<dbReference type="PANTHER" id="PTHR47707:SF1">
    <property type="entry name" value="NUDIX HYDROLASE FAMILY PROTEIN"/>
    <property type="match status" value="1"/>
</dbReference>
<dbReference type="Gene3D" id="3.90.79.10">
    <property type="entry name" value="Nucleoside Triphosphate Pyrophosphohydrolase"/>
    <property type="match status" value="1"/>
</dbReference>
<dbReference type="InterPro" id="IPR047127">
    <property type="entry name" value="MutT-like"/>
</dbReference>
<gene>
    <name evidence="14" type="ORF">DES36_11376</name>
</gene>
<keyword evidence="6" id="KW-0227">DNA damage</keyword>
<dbReference type="Pfam" id="PF00293">
    <property type="entry name" value="NUDIX"/>
    <property type="match status" value="1"/>
</dbReference>
<evidence type="ECO:0000256" key="4">
    <source>
        <dbReference type="ARBA" id="ARBA00022705"/>
    </source>
</evidence>
<evidence type="ECO:0000313" key="15">
    <source>
        <dbReference type="Proteomes" id="UP000253490"/>
    </source>
</evidence>
<comment type="cofactor">
    <cofactor evidence="1">
        <name>Mg(2+)</name>
        <dbReference type="ChEBI" id="CHEBI:18420"/>
    </cofactor>
</comment>
<evidence type="ECO:0000256" key="9">
    <source>
        <dbReference type="ARBA" id="ARBA00023204"/>
    </source>
</evidence>
<keyword evidence="8" id="KW-0460">Magnesium</keyword>
<dbReference type="GO" id="GO:0035539">
    <property type="term" value="F:8-oxo-7,8-dihydrodeoxyguanosine triphosphate pyrophosphatase activity"/>
    <property type="evidence" value="ECO:0007669"/>
    <property type="project" value="UniProtKB-EC"/>
</dbReference>
<dbReference type="PROSITE" id="PS51462">
    <property type="entry name" value="NUDIX"/>
    <property type="match status" value="1"/>
</dbReference>
<sequence>MKHYYVTAAILINNGEILCMQRGPSKYEYVAYKYEFPGGKVEESESLEGCLQRELKEEMGIVVEIMPEQFFMTVEHSYPDFAITMHTYICPVNTREFIMHEHKDFKWLPKEKISVLDWADADKPIVESLLKSEVV</sequence>
<dbReference type="InterPro" id="IPR020476">
    <property type="entry name" value="Nudix_hydrolase"/>
</dbReference>
<dbReference type="GO" id="GO:0008413">
    <property type="term" value="F:8-oxo-7,8-dihydroguanosine triphosphate pyrophosphatase activity"/>
    <property type="evidence" value="ECO:0007669"/>
    <property type="project" value="TreeGrafter"/>
</dbReference>
<comment type="catalytic activity">
    <reaction evidence="10">
        <text>8-oxo-dGTP + H2O = 8-oxo-dGMP + diphosphate + H(+)</text>
        <dbReference type="Rhea" id="RHEA:31575"/>
        <dbReference type="ChEBI" id="CHEBI:15377"/>
        <dbReference type="ChEBI" id="CHEBI:15378"/>
        <dbReference type="ChEBI" id="CHEBI:33019"/>
        <dbReference type="ChEBI" id="CHEBI:63224"/>
        <dbReference type="ChEBI" id="CHEBI:77896"/>
        <dbReference type="EC" id="3.6.1.55"/>
    </reaction>
</comment>
<evidence type="ECO:0000259" key="13">
    <source>
        <dbReference type="PROSITE" id="PS51462"/>
    </source>
</evidence>
<dbReference type="GO" id="GO:0006260">
    <property type="term" value="P:DNA replication"/>
    <property type="evidence" value="ECO:0007669"/>
    <property type="project" value="UniProtKB-KW"/>
</dbReference>
<dbReference type="GO" id="GO:0046872">
    <property type="term" value="F:metal ion binding"/>
    <property type="evidence" value="ECO:0007669"/>
    <property type="project" value="UniProtKB-KW"/>
</dbReference>
<dbReference type="EC" id="3.6.1.55" evidence="11"/>
<evidence type="ECO:0000256" key="7">
    <source>
        <dbReference type="ARBA" id="ARBA00022801"/>
    </source>
</evidence>
<evidence type="ECO:0000256" key="3">
    <source>
        <dbReference type="ARBA" id="ARBA00022457"/>
    </source>
</evidence>
<comment type="similarity">
    <text evidence="2 12">Belongs to the Nudix hydrolase family.</text>
</comment>